<evidence type="ECO:0000256" key="9">
    <source>
        <dbReference type="ARBA" id="ARBA00023054"/>
    </source>
</evidence>
<dbReference type="InterPro" id="IPR027417">
    <property type="entry name" value="P-loop_NTPase"/>
</dbReference>
<dbReference type="Gene3D" id="1.20.1270.280">
    <property type="match status" value="1"/>
</dbReference>
<keyword evidence="4" id="KW-0493">Microtubule</keyword>
<keyword evidence="6" id="KW-0547">Nucleotide-binding</keyword>
<dbReference type="InterPro" id="IPR042219">
    <property type="entry name" value="AAA_lid_11_sf"/>
</dbReference>
<dbReference type="Pfam" id="PF17852">
    <property type="entry name" value="Dynein_AAA_lid"/>
    <property type="match status" value="1"/>
</dbReference>
<dbReference type="OrthoDB" id="10251809at2759"/>
<dbReference type="OMA" id="ICEHMAY"/>
<dbReference type="Pfam" id="PF18199">
    <property type="entry name" value="Dynein_C"/>
    <property type="match status" value="1"/>
</dbReference>
<dbReference type="Pfam" id="PF12777">
    <property type="entry name" value="MT"/>
    <property type="match status" value="1"/>
</dbReference>
<dbReference type="Gene3D" id="1.10.472.130">
    <property type="match status" value="1"/>
</dbReference>
<dbReference type="FunFam" id="3.40.50.300:FF:001810">
    <property type="entry name" value="Cytoplasmic dynein 2 heavy chain 1"/>
    <property type="match status" value="1"/>
</dbReference>
<dbReference type="Gene3D" id="6.10.140.1060">
    <property type="match status" value="1"/>
</dbReference>
<comment type="subcellular location">
    <subcellularLocation>
        <location evidence="1">Cytoplasm</location>
        <location evidence="1">Cytoskeleton</location>
        <location evidence="1">Cilium axoneme</location>
    </subcellularLocation>
</comment>
<dbReference type="InterPro" id="IPR035706">
    <property type="entry name" value="AAA_9"/>
</dbReference>
<dbReference type="InterPro" id="IPR024317">
    <property type="entry name" value="Dynein_heavy_chain_D4_dom"/>
</dbReference>
<evidence type="ECO:0000256" key="2">
    <source>
        <dbReference type="ARBA" id="ARBA00008887"/>
    </source>
</evidence>
<dbReference type="FunFam" id="1.10.8.1220:FF:000001">
    <property type="entry name" value="Dynein axonemal heavy chain 5"/>
    <property type="match status" value="1"/>
</dbReference>
<dbReference type="FunFam" id="3.40.50.300:FF:000049">
    <property type="entry name" value="Dynein, axonemal, heavy chain 5"/>
    <property type="match status" value="1"/>
</dbReference>
<dbReference type="PANTHER" id="PTHR45703:SF12">
    <property type="entry name" value="DYNEIN AXONEMAL HEAVY CHAIN 11"/>
    <property type="match status" value="1"/>
</dbReference>
<evidence type="ECO:0000256" key="1">
    <source>
        <dbReference type="ARBA" id="ARBA00004430"/>
    </source>
</evidence>
<dbReference type="FunFam" id="1.20.58.1120:FF:000002">
    <property type="entry name" value="Dynein heavy chain 9, axonemal"/>
    <property type="match status" value="1"/>
</dbReference>
<dbReference type="Gene3D" id="3.20.180.20">
    <property type="entry name" value="Dynein heavy chain, N-terminal domain 2"/>
    <property type="match status" value="1"/>
</dbReference>
<dbReference type="InterPro" id="IPR041466">
    <property type="entry name" value="Dynein_AAA5_ext"/>
</dbReference>
<feature type="domain" description="AAA+ ATPase" evidence="15">
    <location>
        <begin position="1838"/>
        <end position="1974"/>
    </location>
</feature>
<evidence type="ECO:0000256" key="5">
    <source>
        <dbReference type="ARBA" id="ARBA00022737"/>
    </source>
</evidence>
<evidence type="ECO:0000256" key="6">
    <source>
        <dbReference type="ARBA" id="ARBA00022741"/>
    </source>
</evidence>
<dbReference type="GO" id="GO:0030286">
    <property type="term" value="C:dynein complex"/>
    <property type="evidence" value="ECO:0007669"/>
    <property type="project" value="UniProtKB-KW"/>
</dbReference>
<evidence type="ECO:0000313" key="16">
    <source>
        <dbReference type="Ensembl" id="ENSDLAP00005010043.2"/>
    </source>
</evidence>
<dbReference type="InterPro" id="IPR035699">
    <property type="entry name" value="AAA_6"/>
</dbReference>
<evidence type="ECO:0000256" key="12">
    <source>
        <dbReference type="ARBA" id="ARBA00023212"/>
    </source>
</evidence>
<feature type="domain" description="AAA+ ATPase" evidence="15">
    <location>
        <begin position="2443"/>
        <end position="2588"/>
    </location>
</feature>
<dbReference type="GO" id="GO:0007018">
    <property type="term" value="P:microtubule-based movement"/>
    <property type="evidence" value="ECO:0007669"/>
    <property type="project" value="InterPro"/>
</dbReference>
<organism evidence="16 17">
    <name type="scientific">Dicentrarchus labrax</name>
    <name type="common">European seabass</name>
    <name type="synonym">Morone labrax</name>
    <dbReference type="NCBI Taxonomy" id="13489"/>
    <lineage>
        <taxon>Eukaryota</taxon>
        <taxon>Metazoa</taxon>
        <taxon>Chordata</taxon>
        <taxon>Craniata</taxon>
        <taxon>Vertebrata</taxon>
        <taxon>Euteleostomi</taxon>
        <taxon>Actinopterygii</taxon>
        <taxon>Neopterygii</taxon>
        <taxon>Teleostei</taxon>
        <taxon>Neoteleostei</taxon>
        <taxon>Acanthomorphata</taxon>
        <taxon>Eupercaria</taxon>
        <taxon>Moronidae</taxon>
        <taxon>Dicentrarchus</taxon>
    </lineage>
</organism>
<dbReference type="Gene3D" id="3.10.490.20">
    <property type="match status" value="1"/>
</dbReference>
<dbReference type="SMART" id="SM00382">
    <property type="entry name" value="AAA"/>
    <property type="match status" value="3"/>
</dbReference>
<dbReference type="Proteomes" id="UP000694389">
    <property type="component" value="Unassembled WGS sequence"/>
</dbReference>
<dbReference type="InterPro" id="IPR024743">
    <property type="entry name" value="Dynein_HC_stalk"/>
</dbReference>
<dbReference type="Gene3D" id="1.20.140.100">
    <property type="entry name" value="Dynein heavy chain, N-terminal domain 2"/>
    <property type="match status" value="1"/>
</dbReference>
<feature type="coiled-coil region" evidence="14">
    <location>
        <begin position="3030"/>
        <end position="3081"/>
    </location>
</feature>
<evidence type="ECO:0000256" key="8">
    <source>
        <dbReference type="ARBA" id="ARBA00023017"/>
    </source>
</evidence>
<keyword evidence="17" id="KW-1185">Reference proteome</keyword>
<dbReference type="FunFam" id="1.10.8.720:FF:000002">
    <property type="entry name" value="Dynein heavy chain 9, axonemal"/>
    <property type="match status" value="1"/>
</dbReference>
<dbReference type="FunFam" id="1.20.140.100:FF:000001">
    <property type="entry name" value="dynein heavy chain 17, axonemal"/>
    <property type="match status" value="1"/>
</dbReference>
<dbReference type="GO" id="GO:0005930">
    <property type="term" value="C:axoneme"/>
    <property type="evidence" value="ECO:0007669"/>
    <property type="project" value="UniProtKB-SubCell"/>
</dbReference>
<dbReference type="Gene3D" id="1.20.58.1120">
    <property type="match status" value="1"/>
</dbReference>
<name>A0A8C4DWI6_DICLA</name>
<sequence length="4461" mass="512329">MSDDESVPSFLEDVRVKFVEGKVCGLLRLHRQTWEKSAVNEEFQTLLKDFLEKESVIFFSSSQKGCLVASNKVAPVALNKQIYILKKTVVPINAENYRELLLFGLMSPSPLLQLSSTVEQVYVPVLSNNKNHQMWPNLMSEDIVRHVESMYNKTSVVQGQVLGKTVLPIPAVTDWMENSYSTFKMHNNYDRALAHAIETQVINWTNLIQKILKEDSSDLLTTGCNPGPNTELRFWDSRRSNIQNIYHQLQSPIVQKMANMLEMMDSSYHPTIKTLIGNVFDALQEAEDIDLHLQPLRVQLSQLEKERFPHLEALIPPLFHTLFLIWTNCRSYQRPARIVVLLQELCNLFIEQASTYLSADLLLREDPEESLQMVKRVIKIFRCFRDSYQTQRERLANHVKHAPWDFPSAMIFARFNQFLNRMLQLEGLFEIMLDFQRLEKLEFGGLNGKLYSENAAQMYKEFSNLCQTLKHSENSPLDLSSQDFEREYKDFKVRIGDFECRLASLLCLAFKDCSGLESAFKLLTIAGPFLERKQIRQIFSPNFLLLQQHFREELEKCKCLFKSQLNQMESGLTKNMAHTSGALKWAKMLRERIQTPWEKMRLLFDMPAGGVEMVKENYMYMEMLSVLDQYEEDIYSDWCNGLEQSCLINLNQPILSRNTSSGLISVNFNPELTEVLKDVKYIQTLSQTKIPAAAMTVFEKRFMFTKYVSSLQLLVQWYNKLKQTVLEVELPLIRAELESIDLQLTRAECDLTWQDPDCWSFISTTKDLVYDLVCRVSRAKENCEVIQLMMKGWSKQSMFCRKDNKKGSLIQLEDREDRVNKKYSSMKKDGDSIHKLVQENMVLFHADPTSEAWQSYLEYVDEMVVEGLFSYISHSLQFFADNMESWPNQTPLFEAQLMLSSSGMVFLPSLEQDAGDGLYELIEGLVGDIFKTSVNINRVAAHLSMETYQDVMDDMADLLDLRQEIMERVENVLKKAMKYQRKFDCYTHIWQDDRAEFLSQFLQYGRVLTAEEMEDYGADTLPEKPPTISNFKEQIDYYEDLYAEISMLEDFGVFSGWFRVDIKFFKVSLLNTLKKWSWLFKEHLLTYVINSLDELQKFVRATVEGLDQPVTKGNHHGLVEVMSHLLAVRDRQAATDKMFEPLRDTIIVLEQYGVTIPDQVYSQLEELPEKWSGAKKLALKVRHEVAPMQNAEVMVLRRRCMAFEEKQSKFREMFRATAPLSYNALHPYISLEKSEKEIRDMEKEVAELQESTNLFDVTIPDYRGIKICRREIKVLKELWDIVAFVQSSVENWTMTKWRQIIVDQMDAELRRFAKDIRKLDKEARVWDVYSGLDLYVKNLLTSLRAVSQLQNLAIRERHWVQLIRTTQMDFIVTDSTTLGDLLGLQLHSLEDEVRNIVDKAVKEMAIEKVVTQIGQTWASMELSYEEHYQTSVPLLKCGEELIETLEDHQVQLQGIFQSKHVDHFLFQVVELQKQLTVADSVLMVWMEVQRTWAYLESIFKGCDDICQQLPADAHRFQAIDAEFQELMLDSAKTKNVIEATNKPHLFEKLEDLQKRLALCEKALAEYLETKRLAFPRFYFISSADLLDILSKGSRPREVTIHLSKLFDNMSDLEFAKNEQLDNPKLAVGMYSKEREYVPFQTECCCYGPVEAWLTCLEGSMKECVRGHLFEAVSVYEDRPREQWILDFPAQVALTASQIWWNNDMELVFKRLEEGFESALKDYNKKQISQLNLLIGLLLGELSSGDRQKIMTICTIDVHARDIVASLITQKVTNSQAFQWLSQLRHCWYEQQHHCFINICDAQFLYSYEYLGNTPRLVITPLTDRCYITLTQSLHLTMSGAPAGPAGTGKTETTKDLGRAMGVMVYIFNCSEQMDYKSIGNIYKGLAQTGAWGCFDEFNRIAVDVLSVVAVQVKTIQDAIRSKKKRFFFLDKDIVLKPSVGIFITMNPGYAGRTELPENLKALFRPCAMVVPDTELICEIMLVAEGFRGAKLLARKFITLYTLSKELLSKQDHYDWGLRAVKSVLVVAGALRRRDKSRPEDQVLMRALRDFNMPKIVTEDVSIFLGLLGDLFPGLEVERERHCEFEKAIRKTTVELRLQPEETFILKVVQLEELMAVRHSVFVLGNAGTGKSQILRVLHKTYVNLKRKPVWNDLNPKAVDRDELFGFIHPSTREWKDGLFSSLMREQANISHIGPKWIVLDGDIDPMWIESLNTVMDDNKVLTLASNERVPLASSMRLVFEISHLRTATPATVSRAGILYVNHQDLGWNPYVASWIDQRERQTERAHLTILFEKYVPRCLEQMRNTFKTITPIPENSMVQTLCTLLDCLLTPENIPSDSPRELYETYFTFACIWAFGGALYQDQLYDYRVEFSQWWTKEMKTVKLPAQGTVFDYYLDPQTRRFLPWSDTVPPFEMETCTPLQAVLVHTAETVRLRYFMDLLLERRQPVMLVGNAGVGKTALVRNKLDCLPESYMTTKVPFNYYTTSLMLQVILERQLEKRAGRSYSPVGNRRMVYFIDDMNMPAVDSYGTVQPHTLIRQHLDYGHWYDRQKLTLKEIHNTQYVACMNPTAGSFSINPRLQRHFSVFTVSFPSSEAQLSIFSQILCGHLKQQLFSAMVQRSAAAVVQAAITLHHKMVHSFLPTAIKFHYTFNLRDLFNVFQGILLAGPESVKESTDLALLWLHESCRVYSDRLVDVKDLQFFRKLQMETVHECFEGLEDIKVTNQPLLYCHFAQVGDEAAYTPVTDWSTLRSILTDALESYNELNAAMNLVLFEDAIQHVCRISRILESPRGHGLLVGVGGSGKQSLTRLAAYISSVEIFQITLSKGYSSQDLKMDLADLFLKTGVKNQRVALLMTDAQIPDERFLVLINDLLASGEIPELFSEEEIEGVVSGVRDDVRALGLLDNRENCWRFFTDRVRLQLTVVLCLSPMGNVLRVRACRFPALVQCTTIDWFHPWTSEALQSVSHRFIQEIKGIEPAVQESISLFMAYVHTSVNQASEKYQQNEKRYNYTTPKSFLQQITLYRNLLEKSRAELQHKMNRLDSGLQKLQTTATQVEDLKAKLASQEAELTFKKQNIEALITKIGLQTERVSSKREAADVEAQKVAVIQAEVSLKQKDCENDLAKAEPSLTAATAALHTLNKVNLTELKAFPNPPAAVINVAAAVMVLLAQRGRVPKDRSWKAARAFMGKVDDFLQALVSYDKEHIPESCLTVVKQEYLRNPEFHPDLVRTKSTAAAGLCAWIINIVRYYEIYCEVIPKRHALSQANAELETATAKLLAVQKKLVDLDASLQSLTAQYEMAIAEKISCQEEVTLTNQTIELANRLVKGLESEKERWSHAIVQYQKQQKTLCGDVLITSAFVSYMGYFTRPYRVELLNNAWIPFLQSQEVSVPLTDGLDPILMLTDDATVAAWHNQCLPNDRMSTENAAILTTSERWPLIIDPQQQGIKWIRNRLGSELRVVQLGQEGYLDVIEQALASGETLLIENLPEKVDPVLEPLLGRNTIKRGRYIQIRGKDCEYNSNFQLIIHTKLANPHFPPELQAQTTLINFTVTPVGLEEQLLGQVVSRERPDLESLKMELTTQQNHFKIELKRLEDDLLNRLSAAHGNFLGDISLVEQLESTKTTACHIQCKVVEARENETKINEAREVYRPAAERASLLFFIINDLSKINLMYQFSLKTFNSVFNKAMERAEWDEDVRTRVRTLTEAITYSVFLYTSQGLFERDKLTFLSHTAFQILLKQGLIDAQEFDFLLRFPVEASKVSPVSFLSAQAWGAIKTVSTMEDFNGLDRDVESSPKRWRKIVESSCPEKERLPQDWKNKSSLQKLIILRALRPDRMTYTLRNFVEESMGTKYVEAARLEFVKLYEDSCPSTPVFFILSPGVDPLKDVEKLGLKLGFSIDQGTLHNVSLGQGQEEVAERVVKNASKLGHWVILQNVHLVARWLPSLDALLETAAVDSHPNYRVFITGEPAPSPEQHVIPRGILENAIKITNEPHTGMNASLHAALNNFSQDTLDMCSREQEFNSMFFSLCFFHACVMERRKFGPQGWNHYYPFSTGDLTISASVLYNYLEANTKSMQVPWEDLCYLFGEIMYGGHITDDWDRRLCKTYLQEFMHLKMFEGELFLCPGFLAPPFLDYSGYHSYIDEHLPSENPTLYGLHPNAELECLTVTSDNLLRTLLELQPQDSSRGEGAAPSMEEKVKSVIEDILDKLPEEYNMAEIMSKTTKRSPYILVCFQECERMNLLLAEIRKSLNELDLGLKGELTISSRMETLQSALFTDSVPDSWARLAYPTTNTLAQWFNDLMCSCRELDSWTQDLVLPAVVWLSGLFNPQSFLTAVLQSIARKNQWPLDKMTLIVDVTKKTKDDFGHPPREGAYIHGLFVEGARWDTQTGVLSEAVLRDLTPAMPVLYVRAVPAEEQELKSTYECPVYRTKQRGPTYVWTLHLRTKQPPAKWIVAGVALLLSV</sequence>
<dbReference type="GO" id="GO:0051959">
    <property type="term" value="F:dynein light intermediate chain binding"/>
    <property type="evidence" value="ECO:0007669"/>
    <property type="project" value="InterPro"/>
</dbReference>
<keyword evidence="11" id="KW-0505">Motor protein</keyword>
<dbReference type="InterPro" id="IPR041658">
    <property type="entry name" value="AAA_lid_11"/>
</dbReference>
<dbReference type="Gene3D" id="3.40.50.300">
    <property type="entry name" value="P-loop containing nucleotide triphosphate hydrolases"/>
    <property type="match status" value="5"/>
</dbReference>
<keyword evidence="7" id="KW-0067">ATP-binding</keyword>
<dbReference type="Gene3D" id="1.10.8.1220">
    <property type="match status" value="1"/>
</dbReference>
<dbReference type="Ensembl" id="ENSDLAT00005011003.2">
    <property type="protein sequence ID" value="ENSDLAP00005010043.2"/>
    <property type="gene ID" value="ENSDLAG00005004445.2"/>
</dbReference>
<dbReference type="Pfam" id="PF12774">
    <property type="entry name" value="AAA_6"/>
    <property type="match status" value="1"/>
</dbReference>
<evidence type="ECO:0000256" key="4">
    <source>
        <dbReference type="ARBA" id="ARBA00022701"/>
    </source>
</evidence>
<dbReference type="FunFam" id="3.20.180.20:FF:000001">
    <property type="entry name" value="Dynein axonemal heavy chain 5"/>
    <property type="match status" value="1"/>
</dbReference>
<dbReference type="InterPro" id="IPR013594">
    <property type="entry name" value="Dynein_heavy_tail"/>
</dbReference>
<dbReference type="InterPro" id="IPR043160">
    <property type="entry name" value="Dynein_C_barrel"/>
</dbReference>
<dbReference type="FunFam" id="1.10.8.710:FF:000002">
    <property type="entry name" value="dynein heavy chain 17, axonemal"/>
    <property type="match status" value="1"/>
</dbReference>
<feature type="coiled-coil region" evidence="14">
    <location>
        <begin position="955"/>
        <end position="982"/>
    </location>
</feature>
<dbReference type="InterPro" id="IPR042228">
    <property type="entry name" value="Dynein_linker_3"/>
</dbReference>
<dbReference type="InterPro" id="IPR041228">
    <property type="entry name" value="Dynein_C"/>
</dbReference>
<protein>
    <submittedName>
        <fullName evidence="16">Dynein axonemal heavy chain 11</fullName>
    </submittedName>
</protein>
<accession>A0A8C4DWI6</accession>
<dbReference type="InterPro" id="IPR043157">
    <property type="entry name" value="Dynein_AAA1S"/>
</dbReference>
<gene>
    <name evidence="16" type="primary">si:dkey-233k19.3</name>
</gene>
<evidence type="ECO:0000259" key="15">
    <source>
        <dbReference type="SMART" id="SM00382"/>
    </source>
</evidence>
<reference evidence="16" key="2">
    <citation type="submission" date="2025-09" db="UniProtKB">
        <authorList>
            <consortium name="Ensembl"/>
        </authorList>
    </citation>
    <scope>IDENTIFICATION</scope>
</reference>
<keyword evidence="13" id="KW-0966">Cell projection</keyword>
<keyword evidence="9 14" id="KW-0175">Coiled coil</keyword>
<feature type="domain" description="AAA+ ATPase" evidence="15">
    <location>
        <begin position="2788"/>
        <end position="2950"/>
    </location>
</feature>
<dbReference type="FunFam" id="3.10.490.20:FF:000002">
    <property type="entry name" value="Dynein axonemal heavy chain 17"/>
    <property type="match status" value="1"/>
</dbReference>
<dbReference type="FunFam" id="3.40.50.300:FF:000945">
    <property type="entry name" value="Dynein axonemal heavy chain 9"/>
    <property type="match status" value="1"/>
</dbReference>
<dbReference type="FunFam" id="1.10.287.2620:FF:000002">
    <property type="entry name" value="Dynein heavy chain 2, axonemal"/>
    <property type="match status" value="1"/>
</dbReference>
<dbReference type="GeneTree" id="ENSGT00940000158880"/>
<dbReference type="InterPro" id="IPR004273">
    <property type="entry name" value="Dynein_heavy_D6_P-loop"/>
</dbReference>
<dbReference type="FunFam" id="3.40.50.300:FF:000219">
    <property type="entry name" value="Dynein axonemal heavy chain 17"/>
    <property type="match status" value="1"/>
</dbReference>
<dbReference type="GO" id="GO:0008569">
    <property type="term" value="F:minus-end-directed microtubule motor activity"/>
    <property type="evidence" value="ECO:0007669"/>
    <property type="project" value="InterPro"/>
</dbReference>
<keyword evidence="3" id="KW-0963">Cytoplasm</keyword>
<dbReference type="FunFam" id="1.20.920.30:FF:000003">
    <property type="entry name" value="Dynein axonemal heavy chain 17"/>
    <property type="match status" value="1"/>
</dbReference>
<proteinExistence type="inferred from homology"/>
<dbReference type="Pfam" id="PF12780">
    <property type="entry name" value="AAA_8"/>
    <property type="match status" value="1"/>
</dbReference>
<dbReference type="Pfam" id="PF17857">
    <property type="entry name" value="AAA_lid_1"/>
    <property type="match status" value="1"/>
</dbReference>
<keyword evidence="5" id="KW-0677">Repeat</keyword>
<keyword evidence="8" id="KW-0243">Dynein</keyword>
<evidence type="ECO:0000256" key="11">
    <source>
        <dbReference type="ARBA" id="ARBA00023175"/>
    </source>
</evidence>
<keyword evidence="10" id="KW-0969">Cilium</keyword>
<dbReference type="InterPro" id="IPR013602">
    <property type="entry name" value="Dynein_heavy_linker"/>
</dbReference>
<dbReference type="InterPro" id="IPR042222">
    <property type="entry name" value="Dynein_2_N"/>
</dbReference>
<dbReference type="InterPro" id="IPR003593">
    <property type="entry name" value="AAA+_ATPase"/>
</dbReference>
<dbReference type="Gene3D" id="1.10.287.2620">
    <property type="match status" value="1"/>
</dbReference>
<evidence type="ECO:0000256" key="14">
    <source>
        <dbReference type="SAM" id="Coils"/>
    </source>
</evidence>
<dbReference type="Pfam" id="PF18198">
    <property type="entry name" value="AAA_lid_11"/>
    <property type="match status" value="1"/>
</dbReference>
<dbReference type="FunFam" id="3.40.50.300:FF:000411">
    <property type="entry name" value="dynein heavy chain 17, axonemal"/>
    <property type="match status" value="1"/>
</dbReference>
<evidence type="ECO:0000256" key="13">
    <source>
        <dbReference type="ARBA" id="ARBA00023273"/>
    </source>
</evidence>
<dbReference type="GO" id="GO:0008017">
    <property type="term" value="F:microtubule binding"/>
    <property type="evidence" value="ECO:0007669"/>
    <property type="project" value="UniProtKB-ARBA"/>
</dbReference>
<dbReference type="Pfam" id="PF12775">
    <property type="entry name" value="AAA_7"/>
    <property type="match status" value="1"/>
</dbReference>
<dbReference type="Gene3D" id="1.10.8.720">
    <property type="entry name" value="Region D6 of dynein motor"/>
    <property type="match status" value="1"/>
</dbReference>
<comment type="similarity">
    <text evidence="2">Belongs to the dynein heavy chain family.</text>
</comment>
<dbReference type="PANTHER" id="PTHR45703">
    <property type="entry name" value="DYNEIN HEAVY CHAIN"/>
    <property type="match status" value="1"/>
</dbReference>
<dbReference type="FunFam" id="1.20.1270.280:FF:000008">
    <property type="entry name" value="Dynein axonemal heavy chain 11"/>
    <property type="match status" value="1"/>
</dbReference>
<dbReference type="FunFam" id="1.20.920.20:FF:000003">
    <property type="entry name" value="Dynein axonemal heavy chain 17"/>
    <property type="match status" value="1"/>
</dbReference>
<reference evidence="16" key="1">
    <citation type="submission" date="2025-08" db="UniProtKB">
        <authorList>
            <consortium name="Ensembl"/>
        </authorList>
    </citation>
    <scope>IDENTIFICATION</scope>
</reference>
<evidence type="ECO:0000256" key="10">
    <source>
        <dbReference type="ARBA" id="ARBA00023069"/>
    </source>
</evidence>
<evidence type="ECO:0000313" key="17">
    <source>
        <dbReference type="Proteomes" id="UP000694389"/>
    </source>
</evidence>
<evidence type="ECO:0000256" key="7">
    <source>
        <dbReference type="ARBA" id="ARBA00022840"/>
    </source>
</evidence>
<dbReference type="Pfam" id="PF03028">
    <property type="entry name" value="Dynein_heavy"/>
    <property type="match status" value="1"/>
</dbReference>
<keyword evidence="12" id="KW-0206">Cytoskeleton</keyword>
<dbReference type="GO" id="GO:0045505">
    <property type="term" value="F:dynein intermediate chain binding"/>
    <property type="evidence" value="ECO:0007669"/>
    <property type="project" value="InterPro"/>
</dbReference>
<dbReference type="GO" id="GO:0005874">
    <property type="term" value="C:microtubule"/>
    <property type="evidence" value="ECO:0007669"/>
    <property type="project" value="UniProtKB-KW"/>
</dbReference>
<dbReference type="FunFam" id="1.10.472.130:FF:000001">
    <property type="entry name" value="Dynein, axonemal, heavy chain 9"/>
    <property type="match status" value="1"/>
</dbReference>
<dbReference type="GO" id="GO:0005524">
    <property type="term" value="F:ATP binding"/>
    <property type="evidence" value="ECO:0007669"/>
    <property type="project" value="UniProtKB-KW"/>
</dbReference>
<dbReference type="SUPFAM" id="SSF52540">
    <property type="entry name" value="P-loop containing nucleoside triphosphate hydrolases"/>
    <property type="match status" value="4"/>
</dbReference>
<dbReference type="GO" id="GO:0097729">
    <property type="term" value="C:9+2 motile cilium"/>
    <property type="evidence" value="ECO:0007669"/>
    <property type="project" value="UniProtKB-ARBA"/>
</dbReference>
<dbReference type="InterPro" id="IPR041589">
    <property type="entry name" value="DNAH3_AAA_lid_1"/>
</dbReference>
<evidence type="ECO:0000256" key="3">
    <source>
        <dbReference type="ARBA" id="ARBA00022490"/>
    </source>
</evidence>
<dbReference type="Pfam" id="PF12781">
    <property type="entry name" value="AAA_9"/>
    <property type="match status" value="1"/>
</dbReference>
<dbReference type="InterPro" id="IPR026983">
    <property type="entry name" value="DHC"/>
</dbReference>
<dbReference type="Pfam" id="PF08385">
    <property type="entry name" value="DHC_N1"/>
    <property type="match status" value="1"/>
</dbReference>
<dbReference type="Pfam" id="PF08393">
    <property type="entry name" value="DHC_N2"/>
    <property type="match status" value="1"/>
</dbReference>
<dbReference type="Gene3D" id="1.10.8.710">
    <property type="match status" value="1"/>
</dbReference>
<dbReference type="Gene3D" id="1.20.920.20">
    <property type="match status" value="1"/>
</dbReference>
<dbReference type="Gene3D" id="1.20.920.30">
    <property type="match status" value="1"/>
</dbReference>